<dbReference type="Proteomes" id="UP001732720">
    <property type="component" value="Chromosome 16"/>
</dbReference>
<proteinExistence type="predicted"/>
<reference evidence="2" key="1">
    <citation type="submission" date="2025-08" db="UniProtKB">
        <authorList>
            <consortium name="RefSeq"/>
        </authorList>
    </citation>
    <scope>IDENTIFICATION</scope>
</reference>
<name>A0AC58L8N0_CASCN</name>
<evidence type="ECO:0000313" key="2">
    <source>
        <dbReference type="RefSeq" id="XP_073913506.1"/>
    </source>
</evidence>
<organism evidence="1 2">
    <name type="scientific">Castor canadensis</name>
    <name type="common">American beaver</name>
    <dbReference type="NCBI Taxonomy" id="51338"/>
    <lineage>
        <taxon>Eukaryota</taxon>
        <taxon>Metazoa</taxon>
        <taxon>Chordata</taxon>
        <taxon>Craniata</taxon>
        <taxon>Vertebrata</taxon>
        <taxon>Euteleostomi</taxon>
        <taxon>Mammalia</taxon>
        <taxon>Eutheria</taxon>
        <taxon>Euarchontoglires</taxon>
        <taxon>Glires</taxon>
        <taxon>Rodentia</taxon>
        <taxon>Castorimorpha</taxon>
        <taxon>Castoridae</taxon>
        <taxon>Castor</taxon>
    </lineage>
</organism>
<accession>A0AC58L8N0</accession>
<sequence length="277" mass="32256">MLGKCLPLTYIPNPKIVQKQESLFSIYQDIFYGCDERDCHHRDDKWTNGMEQRQNTCKCKQKLDADDMTLWKLEDELEFEKILRLAVKVTLDPDMAHPQLSISDLKTVTYRNAPQEVAFSEKRFITKCVVASQGFKEGRHYWEVDIGCNRSWHVGVCRDDVDRKKDVTLSPISGYWVLGQETENLYFVNNPNRIHFSLTTNPTRLGIFLNYNAGTLSFFNTDDHTLIYTLTYQFEGLLRPFIEHSPSDEENVTPIFICSVLQRKKAVFKKISLRPPT</sequence>
<evidence type="ECO:0000313" key="1">
    <source>
        <dbReference type="Proteomes" id="UP001732720"/>
    </source>
</evidence>
<gene>
    <name evidence="2" type="primary">LOC141417943</name>
</gene>
<keyword evidence="1" id="KW-1185">Reference proteome</keyword>
<dbReference type="RefSeq" id="XP_073913506.1">
    <property type="nucleotide sequence ID" value="XM_074057405.1"/>
</dbReference>
<protein>
    <submittedName>
        <fullName evidence="2">Butyrophilin-like protein 3</fullName>
    </submittedName>
</protein>